<dbReference type="EMBL" id="JBHUOJ010000004">
    <property type="protein sequence ID" value="MFD2832189.1"/>
    <property type="molecule type" value="Genomic_DNA"/>
</dbReference>
<keyword evidence="1" id="KW-0812">Transmembrane</keyword>
<accession>A0ABW5X1E4</accession>
<evidence type="ECO:0000313" key="3">
    <source>
        <dbReference type="Proteomes" id="UP001597438"/>
    </source>
</evidence>
<comment type="caution">
    <text evidence="2">The sequence shown here is derived from an EMBL/GenBank/DDBJ whole genome shotgun (WGS) entry which is preliminary data.</text>
</comment>
<reference evidence="3" key="1">
    <citation type="journal article" date="2019" name="Int. J. Syst. Evol. Microbiol.">
        <title>The Global Catalogue of Microorganisms (GCM) 10K type strain sequencing project: providing services to taxonomists for standard genome sequencing and annotation.</title>
        <authorList>
            <consortium name="The Broad Institute Genomics Platform"/>
            <consortium name="The Broad Institute Genome Sequencing Center for Infectious Disease"/>
            <person name="Wu L."/>
            <person name="Ma J."/>
        </authorList>
    </citation>
    <scope>NUCLEOTIDE SEQUENCE [LARGE SCALE GENOMIC DNA]</scope>
    <source>
        <strain evidence="3">KCTC 52925</strain>
    </source>
</reference>
<evidence type="ECO:0000313" key="2">
    <source>
        <dbReference type="EMBL" id="MFD2832189.1"/>
    </source>
</evidence>
<evidence type="ECO:0000256" key="1">
    <source>
        <dbReference type="SAM" id="Phobius"/>
    </source>
</evidence>
<organism evidence="2 3">
    <name type="scientific">Christiangramia antarctica</name>
    <dbReference type="NCBI Taxonomy" id="2058158"/>
    <lineage>
        <taxon>Bacteria</taxon>
        <taxon>Pseudomonadati</taxon>
        <taxon>Bacteroidota</taxon>
        <taxon>Flavobacteriia</taxon>
        <taxon>Flavobacteriales</taxon>
        <taxon>Flavobacteriaceae</taxon>
        <taxon>Christiangramia</taxon>
    </lineage>
</organism>
<name>A0ABW5X1E4_9FLAO</name>
<keyword evidence="1" id="KW-1133">Transmembrane helix</keyword>
<keyword evidence="1" id="KW-0472">Membrane</keyword>
<proteinExistence type="predicted"/>
<dbReference type="RefSeq" id="WP_251739352.1">
    <property type="nucleotide sequence ID" value="NZ_JBHUOJ010000004.1"/>
</dbReference>
<gene>
    <name evidence="2" type="ORF">ACFSYS_02755</name>
</gene>
<protein>
    <submittedName>
        <fullName evidence="2">Uncharacterized protein</fullName>
    </submittedName>
</protein>
<keyword evidence="3" id="KW-1185">Reference proteome</keyword>
<sequence>MNNNLKRVSQKIESGILFLLVLLLFQNCTVYRGTNVTFEQAVNDEVKVRVFTEDGKKLMFKRLQLLDGQSIGFAKKNSQTGKFLLQNGVNFEEAGKFTAFVLDSLEVEEIYPKNRTASTFVSIGIALLVAATTIIVAVAVIFMTSWTG</sequence>
<dbReference type="Proteomes" id="UP001597438">
    <property type="component" value="Unassembled WGS sequence"/>
</dbReference>
<feature type="transmembrane region" description="Helical" evidence="1">
    <location>
        <begin position="120"/>
        <end position="143"/>
    </location>
</feature>